<dbReference type="InterPro" id="IPR001017">
    <property type="entry name" value="DH_E1"/>
</dbReference>
<dbReference type="Gene3D" id="3.40.50.970">
    <property type="match status" value="1"/>
</dbReference>
<evidence type="ECO:0000256" key="4">
    <source>
        <dbReference type="SAM" id="MobiDB-lite"/>
    </source>
</evidence>
<sequence length="343" mass="35962">MTEGTDPAALPDEFAGPDGHTLALEMMRRMLRVRLFEEATIALFHAGELPAMVHLSIGQEAAVVGACVATTTADYMTGNHRSHGHPIAKGAGLGALMAELLGKATGVCGGKGGSMHLADFSVGSLGESGIVGSAIPVATGAGLAAQVRGSDQVALCFFGDGAANEGVLHESMNIAAIWKLPVIYFCENNGYAVSVRASESISVPDIATRAAGYSMPGVVVDGQDVLDVYRATRDAVARARAGDGPSLVEAKTYRFHEHAYGLVVPQPYRDQATVDSWFDTVDPITLFHHRLLGWGAAGEDELRALRDAVQSEVDAAVEFARESPLPPPEAAYTDLYAPSEVTA</sequence>
<feature type="domain" description="Dehydrogenase E1 component" evidence="5">
    <location>
        <begin position="29"/>
        <end position="328"/>
    </location>
</feature>
<dbReference type="InterPro" id="IPR050642">
    <property type="entry name" value="PDH_E1_Alpha_Subunit"/>
</dbReference>
<evidence type="ECO:0000313" key="7">
    <source>
        <dbReference type="Proteomes" id="UP001229651"/>
    </source>
</evidence>
<evidence type="ECO:0000256" key="3">
    <source>
        <dbReference type="ARBA" id="ARBA00023052"/>
    </source>
</evidence>
<gene>
    <name evidence="6" type="ORF">FB470_005087</name>
</gene>
<dbReference type="CDD" id="cd02000">
    <property type="entry name" value="TPP_E1_PDC_ADC_BCADC"/>
    <property type="match status" value="1"/>
</dbReference>
<keyword evidence="2 6" id="KW-0560">Oxidoreductase</keyword>
<keyword evidence="7" id="KW-1185">Reference proteome</keyword>
<comment type="caution">
    <text evidence="6">The sequence shown here is derived from an EMBL/GenBank/DDBJ whole genome shotgun (WGS) entry which is preliminary data.</text>
</comment>
<organism evidence="6 7">
    <name type="scientific">Amycolatopsis thermophila</name>
    <dbReference type="NCBI Taxonomy" id="206084"/>
    <lineage>
        <taxon>Bacteria</taxon>
        <taxon>Bacillati</taxon>
        <taxon>Actinomycetota</taxon>
        <taxon>Actinomycetes</taxon>
        <taxon>Pseudonocardiales</taxon>
        <taxon>Pseudonocardiaceae</taxon>
        <taxon>Amycolatopsis</taxon>
    </lineage>
</organism>
<protein>
    <submittedName>
        <fullName evidence="6">Pyruvate dehydrogenase E1 component alpha subunit</fullName>
        <ecNumber evidence="6">1.2.4.1</ecNumber>
    </submittedName>
</protein>
<evidence type="ECO:0000256" key="2">
    <source>
        <dbReference type="ARBA" id="ARBA00023002"/>
    </source>
</evidence>
<evidence type="ECO:0000256" key="1">
    <source>
        <dbReference type="ARBA" id="ARBA00001964"/>
    </source>
</evidence>
<keyword evidence="6" id="KW-0670">Pyruvate</keyword>
<keyword evidence="3" id="KW-0786">Thiamine pyrophosphate</keyword>
<proteinExistence type="predicted"/>
<evidence type="ECO:0000313" key="6">
    <source>
        <dbReference type="EMBL" id="MDQ0381093.1"/>
    </source>
</evidence>
<dbReference type="SUPFAM" id="SSF52518">
    <property type="entry name" value="Thiamin diphosphate-binding fold (THDP-binding)"/>
    <property type="match status" value="1"/>
</dbReference>
<comment type="cofactor">
    <cofactor evidence="1">
        <name>thiamine diphosphate</name>
        <dbReference type="ChEBI" id="CHEBI:58937"/>
    </cofactor>
</comment>
<evidence type="ECO:0000259" key="5">
    <source>
        <dbReference type="Pfam" id="PF00676"/>
    </source>
</evidence>
<dbReference type="Proteomes" id="UP001229651">
    <property type="component" value="Unassembled WGS sequence"/>
</dbReference>
<dbReference type="PANTHER" id="PTHR11516">
    <property type="entry name" value="PYRUVATE DEHYDROGENASE E1 COMPONENT, ALPHA SUBUNIT BACTERIAL AND ORGANELLAR"/>
    <property type="match status" value="1"/>
</dbReference>
<dbReference type="PANTHER" id="PTHR11516:SF60">
    <property type="entry name" value="PYRUVATE DEHYDROGENASE E1 COMPONENT SUBUNIT ALPHA"/>
    <property type="match status" value="1"/>
</dbReference>
<dbReference type="RefSeq" id="WP_306995487.1">
    <property type="nucleotide sequence ID" value="NZ_JAUSUT010000001.1"/>
</dbReference>
<feature type="region of interest" description="Disordered" evidence="4">
    <location>
        <begin position="324"/>
        <end position="343"/>
    </location>
</feature>
<dbReference type="EC" id="1.2.4.1" evidence="6"/>
<dbReference type="InterPro" id="IPR029061">
    <property type="entry name" value="THDP-binding"/>
</dbReference>
<dbReference type="EMBL" id="JAUSUT010000001">
    <property type="protein sequence ID" value="MDQ0381093.1"/>
    <property type="molecule type" value="Genomic_DNA"/>
</dbReference>
<reference evidence="6 7" key="1">
    <citation type="submission" date="2023-07" db="EMBL/GenBank/DDBJ databases">
        <title>Sequencing the genomes of 1000 actinobacteria strains.</title>
        <authorList>
            <person name="Klenk H.-P."/>
        </authorList>
    </citation>
    <scope>NUCLEOTIDE SEQUENCE [LARGE SCALE GENOMIC DNA]</scope>
    <source>
        <strain evidence="6 7">DSM 45805</strain>
    </source>
</reference>
<dbReference type="GO" id="GO:0004739">
    <property type="term" value="F:pyruvate dehydrogenase (acetyl-transferring) activity"/>
    <property type="evidence" value="ECO:0007669"/>
    <property type="project" value="UniProtKB-EC"/>
</dbReference>
<dbReference type="Pfam" id="PF00676">
    <property type="entry name" value="E1_dh"/>
    <property type="match status" value="1"/>
</dbReference>
<name>A0ABU0F0K0_9PSEU</name>
<accession>A0ABU0F0K0</accession>